<keyword evidence="3" id="KW-1185">Reference proteome</keyword>
<feature type="coiled-coil region" evidence="1">
    <location>
        <begin position="90"/>
        <end position="117"/>
    </location>
</feature>
<evidence type="ECO:0000313" key="3">
    <source>
        <dbReference type="Proteomes" id="UP001165063"/>
    </source>
</evidence>
<sequence length="153" mass="16848">MSEEGEPKIALTETTKTISTAIHPQFATSEYQLLLTIPRHRPTTTSTKNKQTVPITVHLSTTGPSAALGCFVYSIIDLRDKSQTQQKAQSQIYQTLLNNAEEALVDLTKRLGFLITKKFKVPSYVSISGDGVSIEDFVSLVGDLNKVIDESFD</sequence>
<dbReference type="InterPro" id="IPR018854">
    <property type="entry name" value="Psome_chaperone_3/4"/>
</dbReference>
<evidence type="ECO:0000256" key="1">
    <source>
        <dbReference type="SAM" id="Coils"/>
    </source>
</evidence>
<comment type="caution">
    <text evidence="2">The sequence shown here is derived from an EMBL/GenBank/DDBJ whole genome shotgun (WGS) entry which is preliminary data.</text>
</comment>
<proteinExistence type="predicted"/>
<name>A0A9W6Z3E0_AMBMO</name>
<accession>A0A9W6Z3E0</accession>
<reference evidence="2" key="1">
    <citation type="submission" date="2023-04" db="EMBL/GenBank/DDBJ databases">
        <title>Ambrosiozyma monospora NBRC 1965.</title>
        <authorList>
            <person name="Ichikawa N."/>
            <person name="Sato H."/>
            <person name="Tonouchi N."/>
        </authorList>
    </citation>
    <scope>NUCLEOTIDE SEQUENCE</scope>
    <source>
        <strain evidence="2">NBRC 1965</strain>
    </source>
</reference>
<dbReference type="Pfam" id="PF10448">
    <property type="entry name" value="POC3_POC4"/>
    <property type="match status" value="1"/>
</dbReference>
<dbReference type="Proteomes" id="UP001165063">
    <property type="component" value="Unassembled WGS sequence"/>
</dbReference>
<dbReference type="EMBL" id="BSXU01004185">
    <property type="protein sequence ID" value="GMG41459.1"/>
    <property type="molecule type" value="Genomic_DNA"/>
</dbReference>
<dbReference type="AlphaFoldDB" id="A0A9W6Z3E0"/>
<dbReference type="Gene3D" id="3.30.230.100">
    <property type="match status" value="1"/>
</dbReference>
<organism evidence="2 3">
    <name type="scientific">Ambrosiozyma monospora</name>
    <name type="common">Yeast</name>
    <name type="synonym">Endomycopsis monosporus</name>
    <dbReference type="NCBI Taxonomy" id="43982"/>
    <lineage>
        <taxon>Eukaryota</taxon>
        <taxon>Fungi</taxon>
        <taxon>Dikarya</taxon>
        <taxon>Ascomycota</taxon>
        <taxon>Saccharomycotina</taxon>
        <taxon>Pichiomycetes</taxon>
        <taxon>Pichiales</taxon>
        <taxon>Pichiaceae</taxon>
        <taxon>Ambrosiozyma</taxon>
    </lineage>
</organism>
<dbReference type="OrthoDB" id="3987408at2759"/>
<keyword evidence="1" id="KW-0175">Coiled coil</keyword>
<protein>
    <submittedName>
        <fullName evidence="2">Unnamed protein product</fullName>
    </submittedName>
</protein>
<gene>
    <name evidence="2" type="ORF">Amon01_000652400</name>
</gene>
<evidence type="ECO:0000313" key="2">
    <source>
        <dbReference type="EMBL" id="GMG41459.1"/>
    </source>
</evidence>